<reference evidence="3" key="2">
    <citation type="submission" date="2015-02" db="UniProtKB">
        <authorList>
            <consortium name="EnsemblMetazoa"/>
        </authorList>
    </citation>
    <scope>IDENTIFICATION</scope>
</reference>
<feature type="chain" id="PRO_5004590319" description="Chitin-binding type-2 domain-containing protein" evidence="1">
    <location>
        <begin position="19"/>
        <end position="125"/>
    </location>
</feature>
<organism evidence="3 4">
    <name type="scientific">Strigamia maritima</name>
    <name type="common">European centipede</name>
    <name type="synonym">Geophilus maritimus</name>
    <dbReference type="NCBI Taxonomy" id="126957"/>
    <lineage>
        <taxon>Eukaryota</taxon>
        <taxon>Metazoa</taxon>
        <taxon>Ecdysozoa</taxon>
        <taxon>Arthropoda</taxon>
        <taxon>Myriapoda</taxon>
        <taxon>Chilopoda</taxon>
        <taxon>Pleurostigmophora</taxon>
        <taxon>Geophilomorpha</taxon>
        <taxon>Linotaeniidae</taxon>
        <taxon>Strigamia</taxon>
    </lineage>
</organism>
<dbReference type="SUPFAM" id="SSF57625">
    <property type="entry name" value="Invertebrate chitin-binding proteins"/>
    <property type="match status" value="1"/>
</dbReference>
<dbReference type="PANTHER" id="PTHR22933">
    <property type="entry name" value="FI18007P1-RELATED"/>
    <property type="match status" value="1"/>
</dbReference>
<feature type="domain" description="Chitin-binding type-2" evidence="2">
    <location>
        <begin position="46"/>
        <end position="110"/>
    </location>
</feature>
<keyword evidence="1" id="KW-0732">Signal</keyword>
<evidence type="ECO:0000256" key="1">
    <source>
        <dbReference type="SAM" id="SignalP"/>
    </source>
</evidence>
<dbReference type="EnsemblMetazoa" id="SMAR010449-RA">
    <property type="protein sequence ID" value="SMAR010449-PA"/>
    <property type="gene ID" value="SMAR010449"/>
</dbReference>
<dbReference type="PhylomeDB" id="T1J9Q2"/>
<dbReference type="AlphaFoldDB" id="T1J9Q2"/>
<protein>
    <recommendedName>
        <fullName evidence="2">Chitin-binding type-2 domain-containing protein</fullName>
    </recommendedName>
</protein>
<dbReference type="PROSITE" id="PS50940">
    <property type="entry name" value="CHIT_BIND_II"/>
    <property type="match status" value="1"/>
</dbReference>
<sequence>MKTIFLVVVVAIAAMVMAGPVVKRQAATTYALPDSAALIVGSITSSFSCEGQIYGYYADVANDCKIFHVCVPAPDGGKPQIFSFFCGNQTVFDQEHLVCANVGSASPCDQAPTLYSVNQNFGIID</sequence>
<evidence type="ECO:0000313" key="3">
    <source>
        <dbReference type="EnsemblMetazoa" id="SMAR010449-PA"/>
    </source>
</evidence>
<dbReference type="GO" id="GO:0005576">
    <property type="term" value="C:extracellular region"/>
    <property type="evidence" value="ECO:0007669"/>
    <property type="project" value="InterPro"/>
</dbReference>
<dbReference type="Pfam" id="PF01607">
    <property type="entry name" value="CBM_14"/>
    <property type="match status" value="1"/>
</dbReference>
<evidence type="ECO:0000259" key="2">
    <source>
        <dbReference type="PROSITE" id="PS50940"/>
    </source>
</evidence>
<dbReference type="STRING" id="126957.T1J9Q2"/>
<keyword evidence="4" id="KW-1185">Reference proteome</keyword>
<dbReference type="Proteomes" id="UP000014500">
    <property type="component" value="Unassembled WGS sequence"/>
</dbReference>
<dbReference type="EMBL" id="JH431978">
    <property type="status" value="NOT_ANNOTATED_CDS"/>
    <property type="molecule type" value="Genomic_DNA"/>
</dbReference>
<dbReference type="Gene3D" id="2.170.140.10">
    <property type="entry name" value="Chitin binding domain"/>
    <property type="match status" value="1"/>
</dbReference>
<dbReference type="InterPro" id="IPR052976">
    <property type="entry name" value="Scoloptoxin-like"/>
</dbReference>
<dbReference type="PANTHER" id="PTHR22933:SF43">
    <property type="entry name" value="LP10131P"/>
    <property type="match status" value="1"/>
</dbReference>
<name>T1J9Q2_STRMM</name>
<proteinExistence type="predicted"/>
<dbReference type="GO" id="GO:0008061">
    <property type="term" value="F:chitin binding"/>
    <property type="evidence" value="ECO:0007669"/>
    <property type="project" value="InterPro"/>
</dbReference>
<feature type="signal peptide" evidence="1">
    <location>
        <begin position="1"/>
        <end position="18"/>
    </location>
</feature>
<accession>T1J9Q2</accession>
<reference evidence="4" key="1">
    <citation type="submission" date="2011-05" db="EMBL/GenBank/DDBJ databases">
        <authorList>
            <person name="Richards S.R."/>
            <person name="Qu J."/>
            <person name="Jiang H."/>
            <person name="Jhangiani S.N."/>
            <person name="Agravi P."/>
            <person name="Goodspeed R."/>
            <person name="Gross S."/>
            <person name="Mandapat C."/>
            <person name="Jackson L."/>
            <person name="Mathew T."/>
            <person name="Pu L."/>
            <person name="Thornton R."/>
            <person name="Saada N."/>
            <person name="Wilczek-Boney K.B."/>
            <person name="Lee S."/>
            <person name="Kovar C."/>
            <person name="Wu Y."/>
            <person name="Scherer S.E."/>
            <person name="Worley K.C."/>
            <person name="Muzny D.M."/>
            <person name="Gibbs R."/>
        </authorList>
    </citation>
    <scope>NUCLEOTIDE SEQUENCE</scope>
    <source>
        <strain evidence="4">Brora</strain>
    </source>
</reference>
<evidence type="ECO:0000313" key="4">
    <source>
        <dbReference type="Proteomes" id="UP000014500"/>
    </source>
</evidence>
<dbReference type="HOGENOM" id="CLU_1837624_0_0_1"/>
<dbReference type="InterPro" id="IPR036508">
    <property type="entry name" value="Chitin-bd_dom_sf"/>
</dbReference>
<dbReference type="OMA" id="CARPEDS"/>
<dbReference type="InterPro" id="IPR002557">
    <property type="entry name" value="Chitin-bd_dom"/>
</dbReference>